<feature type="compositionally biased region" description="Basic and acidic residues" evidence="1">
    <location>
        <begin position="1"/>
        <end position="18"/>
    </location>
</feature>
<dbReference type="InterPro" id="IPR023833">
    <property type="entry name" value="Signal_pept_SipW-depend-type"/>
</dbReference>
<protein>
    <submittedName>
        <fullName evidence="2">SipW-cognate class signal peptide</fullName>
    </submittedName>
</protein>
<evidence type="ECO:0000256" key="1">
    <source>
        <dbReference type="SAM" id="MobiDB-lite"/>
    </source>
</evidence>
<proteinExistence type="predicted"/>
<accession>A0A1M5UFD1</accession>
<feature type="region of interest" description="Disordered" evidence="1">
    <location>
        <begin position="138"/>
        <end position="172"/>
    </location>
</feature>
<dbReference type="AlphaFoldDB" id="A0A1M5UFD1"/>
<feature type="region of interest" description="Disordered" evidence="1">
    <location>
        <begin position="1"/>
        <end position="22"/>
    </location>
</feature>
<dbReference type="EMBL" id="FQWV01000010">
    <property type="protein sequence ID" value="SHH61640.1"/>
    <property type="molecule type" value="Genomic_DNA"/>
</dbReference>
<sequence>MWGGGERGDRFGPPRGEADQQTMTDKFELSRRKALLGLGTIGLAGAGAGAGTTALFSDEETFENNTIQAGTQNLIVEAGIVDDSTFDGNAGSVSIESTSADGDPAVGITVSDLKPGDCFTIGVNPKVEGNPGYLAMSGAVTDNSDNVNTEPEVSDDDDLTSSTDSQGTDGELAENMEVRSLGYETGDANNGIPTSSVTITDDENIGVPLTMSELLSGYLYRNDSGESTPSVPVGHGDGSPTTVGGDPTQANVDTDQVTHLVEFCLPDTVGNSVQGDSVTFDLTWHLEQARNNPAPANATEVMDGSAN</sequence>
<keyword evidence="3" id="KW-1185">Reference proteome</keyword>
<evidence type="ECO:0000313" key="2">
    <source>
        <dbReference type="EMBL" id="SHH61640.1"/>
    </source>
</evidence>
<gene>
    <name evidence="2" type="ORF">SAMN05443636_3014</name>
</gene>
<reference evidence="2 3" key="1">
    <citation type="submission" date="2016-11" db="EMBL/GenBank/DDBJ databases">
        <authorList>
            <person name="Jaros S."/>
            <person name="Januszkiewicz K."/>
            <person name="Wedrychowicz H."/>
        </authorList>
    </citation>
    <scope>NUCLEOTIDE SEQUENCE [LARGE SCALE GENOMIC DNA]</scope>
    <source>
        <strain evidence="2 3">DSM 9297</strain>
    </source>
</reference>
<feature type="compositionally biased region" description="Low complexity" evidence="1">
    <location>
        <begin position="160"/>
        <end position="169"/>
    </location>
</feature>
<evidence type="ECO:0000313" key="3">
    <source>
        <dbReference type="Proteomes" id="UP000184357"/>
    </source>
</evidence>
<dbReference type="NCBIfam" id="TIGR04088">
    <property type="entry name" value="cognate_SipW"/>
    <property type="match status" value="1"/>
</dbReference>
<name>A0A1M5UFD1_9EURY</name>
<feature type="compositionally biased region" description="Polar residues" evidence="1">
    <location>
        <begin position="140"/>
        <end position="151"/>
    </location>
</feature>
<dbReference type="Proteomes" id="UP000184357">
    <property type="component" value="Unassembled WGS sequence"/>
</dbReference>
<organism evidence="2 3">
    <name type="scientific">Halobaculum gomorrense</name>
    <dbReference type="NCBI Taxonomy" id="43928"/>
    <lineage>
        <taxon>Archaea</taxon>
        <taxon>Methanobacteriati</taxon>
        <taxon>Methanobacteriota</taxon>
        <taxon>Stenosarchaea group</taxon>
        <taxon>Halobacteria</taxon>
        <taxon>Halobacteriales</taxon>
        <taxon>Haloferacaceae</taxon>
        <taxon>Halobaculum</taxon>
    </lineage>
</organism>